<dbReference type="CDD" id="cd02440">
    <property type="entry name" value="AdoMet_MTases"/>
    <property type="match status" value="1"/>
</dbReference>
<dbReference type="Proteomes" id="UP000698242">
    <property type="component" value="Unassembled WGS sequence"/>
</dbReference>
<dbReference type="OrthoDB" id="9803017at2"/>
<evidence type="ECO:0000256" key="2">
    <source>
        <dbReference type="ARBA" id="ARBA00022679"/>
    </source>
</evidence>
<name>A0A921NSR3_9RHOB</name>
<dbReference type="PANTHER" id="PTHR43542:SF1">
    <property type="entry name" value="METHYLTRANSFERASE"/>
    <property type="match status" value="1"/>
</dbReference>
<dbReference type="PANTHER" id="PTHR43542">
    <property type="entry name" value="METHYLTRANSFERASE"/>
    <property type="match status" value="1"/>
</dbReference>
<dbReference type="InterPro" id="IPR002052">
    <property type="entry name" value="DNA_methylase_N6_adenine_CS"/>
</dbReference>
<organism evidence="3 4">
    <name type="scientific">Profundibacterium mesophilum KAUST100406-0324</name>
    <dbReference type="NCBI Taxonomy" id="1037889"/>
    <lineage>
        <taxon>Bacteria</taxon>
        <taxon>Pseudomonadati</taxon>
        <taxon>Pseudomonadota</taxon>
        <taxon>Alphaproteobacteria</taxon>
        <taxon>Rhodobacterales</taxon>
        <taxon>Roseobacteraceae</taxon>
        <taxon>Profundibacterium</taxon>
    </lineage>
</organism>
<evidence type="ECO:0000313" key="3">
    <source>
        <dbReference type="EMBL" id="KAF0677315.1"/>
    </source>
</evidence>
<dbReference type="SUPFAM" id="SSF53335">
    <property type="entry name" value="S-adenosyl-L-methionine-dependent methyltransferases"/>
    <property type="match status" value="1"/>
</dbReference>
<dbReference type="Gene3D" id="3.40.50.150">
    <property type="entry name" value="Vaccinia Virus protein VP39"/>
    <property type="match status" value="1"/>
</dbReference>
<dbReference type="EMBL" id="APKE01000005">
    <property type="protein sequence ID" value="KAF0677315.1"/>
    <property type="molecule type" value="Genomic_DNA"/>
</dbReference>
<dbReference type="EC" id="2.1.1.144" evidence="3"/>
<keyword evidence="2 3" id="KW-0808">Transferase</keyword>
<dbReference type="InterPro" id="IPR029063">
    <property type="entry name" value="SAM-dependent_MTases_sf"/>
</dbReference>
<dbReference type="GO" id="GO:0030798">
    <property type="term" value="F:trans-aconitate 2-methyltransferase activity"/>
    <property type="evidence" value="ECO:0007669"/>
    <property type="project" value="UniProtKB-EC"/>
</dbReference>
<dbReference type="GO" id="GO:0003676">
    <property type="term" value="F:nucleic acid binding"/>
    <property type="evidence" value="ECO:0007669"/>
    <property type="project" value="InterPro"/>
</dbReference>
<keyword evidence="1 3" id="KW-0489">Methyltransferase</keyword>
<gene>
    <name evidence="3" type="ORF">PMES_00362</name>
</gene>
<reference evidence="3" key="1">
    <citation type="submission" date="2013-03" db="EMBL/GenBank/DDBJ databases">
        <title>Genome Sequence of the Profundibacterium mesophilum strain KAUST100406-0324T from Red Sea, a novel genus in the family Rhodobacteraceae.</title>
        <authorList>
            <person name="Essack M."/>
            <person name="Alam I."/>
            <person name="Lafi F."/>
            <person name="Alawi W."/>
            <person name="Kamanu F."/>
            <person name="Al-Suwailem A."/>
            <person name="Lee O.O."/>
            <person name="Xu Y."/>
            <person name="Bajic V."/>
            <person name="Qian P.-Y."/>
            <person name="Archer J."/>
        </authorList>
    </citation>
    <scope>NUCLEOTIDE SEQUENCE</scope>
    <source>
        <strain evidence="3">KAUST100406-0324</strain>
    </source>
</reference>
<dbReference type="NCBIfam" id="TIGR00095">
    <property type="entry name" value="16S rRNA (guanine(966)-N(2))-methyltransferase RsmD"/>
    <property type="match status" value="1"/>
</dbReference>
<evidence type="ECO:0000256" key="1">
    <source>
        <dbReference type="ARBA" id="ARBA00022603"/>
    </source>
</evidence>
<dbReference type="PROSITE" id="PS00092">
    <property type="entry name" value="N6_MTASE"/>
    <property type="match status" value="1"/>
</dbReference>
<dbReference type="AlphaFoldDB" id="A0A921NSR3"/>
<sequence length="189" mass="19662">MRIIGGAHRGLALASVGKGDAAAHLRPTTDRVRESLFNLLAGGGHGPNPVPGAQVLDLFAGTGALGLEALSRGAARVSFVEKGDAAARLIRENIAKCRAQEITRLLRRDARRLGENSGAAHDLVFLDPPYGKALGEAALAAALDGGWIAPGALVVWEESVPPQLPAGLIPSGQRRYGDTWITLARVAEA</sequence>
<protein>
    <submittedName>
        <fullName evidence="3">Trans-aconitate 2-methyltransferase</fullName>
        <ecNumber evidence="3">2.1.1.144</ecNumber>
    </submittedName>
</protein>
<dbReference type="PIRSF" id="PIRSF004553">
    <property type="entry name" value="CHP00095"/>
    <property type="match status" value="1"/>
</dbReference>
<dbReference type="RefSeq" id="WP_159963824.1">
    <property type="nucleotide sequence ID" value="NZ_APKE01000005.1"/>
</dbReference>
<accession>A0A921NSR3</accession>
<evidence type="ECO:0000313" key="4">
    <source>
        <dbReference type="Proteomes" id="UP000698242"/>
    </source>
</evidence>
<dbReference type="InterPro" id="IPR004398">
    <property type="entry name" value="RNA_MeTrfase_RsmD"/>
</dbReference>
<keyword evidence="4" id="KW-1185">Reference proteome</keyword>
<dbReference type="Pfam" id="PF03602">
    <property type="entry name" value="Cons_hypoth95"/>
    <property type="match status" value="1"/>
</dbReference>
<dbReference type="GO" id="GO:0031167">
    <property type="term" value="P:rRNA methylation"/>
    <property type="evidence" value="ECO:0007669"/>
    <property type="project" value="InterPro"/>
</dbReference>
<proteinExistence type="predicted"/>
<comment type="caution">
    <text evidence="3">The sequence shown here is derived from an EMBL/GenBank/DDBJ whole genome shotgun (WGS) entry which is preliminary data.</text>
</comment>